<dbReference type="RefSeq" id="WP_078497085.1">
    <property type="nucleotide sequence ID" value="NZ_MSZX01000001.1"/>
</dbReference>
<accession>A0A1T2XNC8</accession>
<keyword evidence="13" id="KW-1185">Reference proteome</keyword>
<evidence type="ECO:0000313" key="12">
    <source>
        <dbReference type="EMBL" id="OPA81351.1"/>
    </source>
</evidence>
<comment type="caution">
    <text evidence="12">The sequence shown here is derived from an EMBL/GenBank/DDBJ whole genome shotgun (WGS) entry which is preliminary data.</text>
</comment>
<dbReference type="InterPro" id="IPR004604">
    <property type="entry name" value="DNA_recomb/repair_RecN"/>
</dbReference>
<comment type="similarity">
    <text evidence="2 9">Belongs to the RecN family.</text>
</comment>
<dbReference type="GO" id="GO:0009432">
    <property type="term" value="P:SOS response"/>
    <property type="evidence" value="ECO:0007669"/>
    <property type="project" value="TreeGrafter"/>
</dbReference>
<dbReference type="Proteomes" id="UP000190188">
    <property type="component" value="Unassembled WGS sequence"/>
</dbReference>
<evidence type="ECO:0000256" key="5">
    <source>
        <dbReference type="ARBA" id="ARBA00022763"/>
    </source>
</evidence>
<evidence type="ECO:0000256" key="3">
    <source>
        <dbReference type="ARBA" id="ARBA00021315"/>
    </source>
</evidence>
<gene>
    <name evidence="12" type="ORF">BVG16_03290</name>
</gene>
<dbReference type="FunFam" id="3.40.50.300:FF:000319">
    <property type="entry name" value="DNA repair protein RecN"/>
    <property type="match status" value="1"/>
</dbReference>
<dbReference type="SUPFAM" id="SSF52540">
    <property type="entry name" value="P-loop containing nucleoside triphosphate hydrolases"/>
    <property type="match status" value="1"/>
</dbReference>
<dbReference type="PIRSF" id="PIRSF003128">
    <property type="entry name" value="RecN"/>
    <property type="match status" value="1"/>
</dbReference>
<dbReference type="CDD" id="cd03241">
    <property type="entry name" value="ABC_RecN"/>
    <property type="match status" value="2"/>
</dbReference>
<proteinExistence type="inferred from homology"/>
<keyword evidence="4" id="KW-0547">Nucleotide-binding</keyword>
<evidence type="ECO:0000256" key="6">
    <source>
        <dbReference type="ARBA" id="ARBA00022840"/>
    </source>
</evidence>
<dbReference type="GO" id="GO:0006281">
    <property type="term" value="P:DNA repair"/>
    <property type="evidence" value="ECO:0007669"/>
    <property type="project" value="UniProtKB-KW"/>
</dbReference>
<evidence type="ECO:0000256" key="4">
    <source>
        <dbReference type="ARBA" id="ARBA00022741"/>
    </source>
</evidence>
<keyword evidence="7 9" id="KW-0234">DNA repair</keyword>
<comment type="function">
    <text evidence="1 9">May be involved in recombinational repair of damaged DNA.</text>
</comment>
<feature type="coiled-coil region" evidence="10">
    <location>
        <begin position="163"/>
        <end position="190"/>
    </location>
</feature>
<dbReference type="EMBL" id="MSZX01000001">
    <property type="protein sequence ID" value="OPA81351.1"/>
    <property type="molecule type" value="Genomic_DNA"/>
</dbReference>
<dbReference type="STRING" id="1324314.BVG16_03290"/>
<dbReference type="GO" id="GO:0005524">
    <property type="term" value="F:ATP binding"/>
    <property type="evidence" value="ECO:0007669"/>
    <property type="project" value="UniProtKB-KW"/>
</dbReference>
<dbReference type="Gene3D" id="3.40.50.300">
    <property type="entry name" value="P-loop containing nucleotide triphosphate hydrolases"/>
    <property type="match status" value="2"/>
</dbReference>
<evidence type="ECO:0000256" key="9">
    <source>
        <dbReference type="PIRNR" id="PIRNR003128"/>
    </source>
</evidence>
<dbReference type="FunFam" id="3.40.50.300:FF:000356">
    <property type="entry name" value="DNA repair protein RecN"/>
    <property type="match status" value="1"/>
</dbReference>
<name>A0A1T2XNC8_9BACL</name>
<sequence>MLAALSIRNLAVIEAVTVSFHEGFHVLTGETGAGKSIIIDALSLIIGGRASADIIRYGCDKAEVEALFELSADHPVWDVLVGLGIQASSDEHLVIRRELTLQGKSMSRINGQLVNLTMLREIGEHLVNIHGQHEHQSLLKVDKHLSLLDTFGESIIASVKSAYQEVYKRYTTLRRELQELEDTSQKAYQMLDLYRFQIEEISSAELKLGEDEWLAEEKRKLANAERLMDAVSDAYQQVYGNKGLDAISRVLSKLEDIVPFDAARISPIVEQLQSAYYQMEDAAFQLRDYREVIEFNPVRLEEVEQRLDMISSFRRKYGENVEEILKYLEHIRKEAEMIENKDEMIQKLQAQVDKEFIELVKLAEELSKLRKQCAEQLAVQMETELKSLQMERTRLEVKIERMEASDGFDVDGVPVRFTKHGFDTAEFLISPNPGEPLRSLHKIASGGELSRLMLALKSIFASIDRVPVLVFDEVDTGVSGRAAQSIAEKMSSLSRQCQVFSITHLPQVACMADHHYLIQKNVIDQRTMTMVEELNEEGRIMELARMLGGVEVTEKTMHHAQEMLILADTRKAV</sequence>
<evidence type="ECO:0000256" key="7">
    <source>
        <dbReference type="ARBA" id="ARBA00023204"/>
    </source>
</evidence>
<dbReference type="NCBIfam" id="TIGR00634">
    <property type="entry name" value="recN"/>
    <property type="match status" value="1"/>
</dbReference>
<dbReference type="PANTHER" id="PTHR11059">
    <property type="entry name" value="DNA REPAIR PROTEIN RECN"/>
    <property type="match status" value="1"/>
</dbReference>
<keyword evidence="5 9" id="KW-0227">DNA damage</keyword>
<dbReference type="InterPro" id="IPR027417">
    <property type="entry name" value="P-loop_NTPase"/>
</dbReference>
<dbReference type="GO" id="GO:0043590">
    <property type="term" value="C:bacterial nucleoid"/>
    <property type="evidence" value="ECO:0007669"/>
    <property type="project" value="TreeGrafter"/>
</dbReference>
<reference evidence="12 13" key="1">
    <citation type="submission" date="2017-01" db="EMBL/GenBank/DDBJ databases">
        <title>Genome analysis of Paenibacillus selenitrireducens ES3-24.</title>
        <authorList>
            <person name="Xu D."/>
            <person name="Yao R."/>
            <person name="Zheng S."/>
        </authorList>
    </citation>
    <scope>NUCLEOTIDE SEQUENCE [LARGE SCALE GENOMIC DNA]</scope>
    <source>
        <strain evidence="12 13">ES3-24</strain>
    </source>
</reference>
<keyword evidence="10" id="KW-0175">Coiled coil</keyword>
<dbReference type="OrthoDB" id="9806954at2"/>
<dbReference type="AlphaFoldDB" id="A0A1T2XNC8"/>
<dbReference type="InterPro" id="IPR003395">
    <property type="entry name" value="RecF/RecN/SMC_N"/>
</dbReference>
<dbReference type="Pfam" id="PF02463">
    <property type="entry name" value="SMC_N"/>
    <property type="match status" value="1"/>
</dbReference>
<evidence type="ECO:0000313" key="13">
    <source>
        <dbReference type="Proteomes" id="UP000190188"/>
    </source>
</evidence>
<dbReference type="PANTHER" id="PTHR11059:SF0">
    <property type="entry name" value="DNA REPAIR PROTEIN RECN"/>
    <property type="match status" value="1"/>
</dbReference>
<evidence type="ECO:0000256" key="1">
    <source>
        <dbReference type="ARBA" id="ARBA00003618"/>
    </source>
</evidence>
<evidence type="ECO:0000259" key="11">
    <source>
        <dbReference type="Pfam" id="PF02463"/>
    </source>
</evidence>
<organism evidence="12 13">
    <name type="scientific">Paenibacillus selenitireducens</name>
    <dbReference type="NCBI Taxonomy" id="1324314"/>
    <lineage>
        <taxon>Bacteria</taxon>
        <taxon>Bacillati</taxon>
        <taxon>Bacillota</taxon>
        <taxon>Bacilli</taxon>
        <taxon>Bacillales</taxon>
        <taxon>Paenibacillaceae</taxon>
        <taxon>Paenibacillus</taxon>
    </lineage>
</organism>
<evidence type="ECO:0000256" key="10">
    <source>
        <dbReference type="SAM" id="Coils"/>
    </source>
</evidence>
<evidence type="ECO:0000256" key="8">
    <source>
        <dbReference type="ARBA" id="ARBA00033408"/>
    </source>
</evidence>
<keyword evidence="6" id="KW-0067">ATP-binding</keyword>
<dbReference type="GO" id="GO:0006310">
    <property type="term" value="P:DNA recombination"/>
    <property type="evidence" value="ECO:0007669"/>
    <property type="project" value="InterPro"/>
</dbReference>
<protein>
    <recommendedName>
        <fullName evidence="3 9">DNA repair protein RecN</fullName>
    </recommendedName>
    <alternativeName>
        <fullName evidence="8 9">Recombination protein N</fullName>
    </alternativeName>
</protein>
<feature type="domain" description="RecF/RecN/SMC N-terminal" evidence="11">
    <location>
        <begin position="3"/>
        <end position="519"/>
    </location>
</feature>
<evidence type="ECO:0000256" key="2">
    <source>
        <dbReference type="ARBA" id="ARBA00009441"/>
    </source>
</evidence>
<feature type="coiled-coil region" evidence="10">
    <location>
        <begin position="321"/>
        <end position="405"/>
    </location>
</feature>